<dbReference type="Pfam" id="PF00300">
    <property type="entry name" value="His_Phos_1"/>
    <property type="match status" value="1"/>
</dbReference>
<dbReference type="Gene3D" id="3.40.50.1240">
    <property type="entry name" value="Phosphoglycerate mutase-like"/>
    <property type="match status" value="1"/>
</dbReference>
<dbReference type="PANTHER" id="PTHR48100">
    <property type="entry name" value="BROAD-SPECIFICITY PHOSPHATASE YOR283W-RELATED"/>
    <property type="match status" value="1"/>
</dbReference>
<evidence type="ECO:0000313" key="1">
    <source>
        <dbReference type="EMBL" id="MFD2618383.1"/>
    </source>
</evidence>
<proteinExistence type="predicted"/>
<dbReference type="RefSeq" id="WP_141191016.1">
    <property type="nucleotide sequence ID" value="NZ_JBHUMR010000015.1"/>
</dbReference>
<protein>
    <submittedName>
        <fullName evidence="1">Histidine phosphatase family protein</fullName>
    </submittedName>
</protein>
<dbReference type="EMBL" id="JBHUMR010000015">
    <property type="protein sequence ID" value="MFD2618383.1"/>
    <property type="molecule type" value="Genomic_DNA"/>
</dbReference>
<organism evidence="1 2">
    <name type="scientific">Terrilactibacillus laevilacticus</name>
    <dbReference type="NCBI Taxonomy" id="1380157"/>
    <lineage>
        <taxon>Bacteria</taxon>
        <taxon>Bacillati</taxon>
        <taxon>Bacillota</taxon>
        <taxon>Bacilli</taxon>
        <taxon>Bacillales</taxon>
        <taxon>Bacillaceae</taxon>
        <taxon>Terrilactibacillus</taxon>
    </lineage>
</organism>
<dbReference type="InterPro" id="IPR050275">
    <property type="entry name" value="PGM_Phosphatase"/>
</dbReference>
<dbReference type="CDD" id="cd07067">
    <property type="entry name" value="HP_PGM_like"/>
    <property type="match status" value="1"/>
</dbReference>
<sequence>MHVFFIRHAEPDYSDVTQRRFIGFGRDLAELSERGIQQAEVASQNDKLKKAQLIVSSPYTRALQTAAILSKNLRLDIQVETDLHEWLPDTTFRYKGPEHFLELMKEVNKFGGEHNGACQYKWESYSSVKRRVTDVLKMYSDYNSIVVVTHGIVIRQFLLEKEFRTVV</sequence>
<comment type="caution">
    <text evidence="1">The sequence shown here is derived from an EMBL/GenBank/DDBJ whole genome shotgun (WGS) entry which is preliminary data.</text>
</comment>
<name>A0ABW5PTX3_9BACI</name>
<dbReference type="SMART" id="SM00855">
    <property type="entry name" value="PGAM"/>
    <property type="match status" value="1"/>
</dbReference>
<dbReference type="SUPFAM" id="SSF53254">
    <property type="entry name" value="Phosphoglycerate mutase-like"/>
    <property type="match status" value="1"/>
</dbReference>
<accession>A0ABW5PTX3</accession>
<reference evidence="2" key="1">
    <citation type="journal article" date="2019" name="Int. J. Syst. Evol. Microbiol.">
        <title>The Global Catalogue of Microorganisms (GCM) 10K type strain sequencing project: providing services to taxonomists for standard genome sequencing and annotation.</title>
        <authorList>
            <consortium name="The Broad Institute Genomics Platform"/>
            <consortium name="The Broad Institute Genome Sequencing Center for Infectious Disease"/>
            <person name="Wu L."/>
            <person name="Ma J."/>
        </authorList>
    </citation>
    <scope>NUCLEOTIDE SEQUENCE [LARGE SCALE GENOMIC DNA]</scope>
    <source>
        <strain evidence="2">TISTR 2241</strain>
    </source>
</reference>
<dbReference type="PANTHER" id="PTHR48100:SF59">
    <property type="entry name" value="ADENOSYLCOBALAMIN_ALPHA-RIBAZOLE PHOSPHATASE"/>
    <property type="match status" value="1"/>
</dbReference>
<dbReference type="InterPro" id="IPR029033">
    <property type="entry name" value="His_PPase_superfam"/>
</dbReference>
<keyword evidence="2" id="KW-1185">Reference proteome</keyword>
<dbReference type="InterPro" id="IPR013078">
    <property type="entry name" value="His_Pase_superF_clade-1"/>
</dbReference>
<gene>
    <name evidence="1" type="ORF">ACFSTF_13815</name>
</gene>
<evidence type="ECO:0000313" key="2">
    <source>
        <dbReference type="Proteomes" id="UP001597458"/>
    </source>
</evidence>
<dbReference type="Proteomes" id="UP001597458">
    <property type="component" value="Unassembled WGS sequence"/>
</dbReference>